<dbReference type="Proteomes" id="UP000070544">
    <property type="component" value="Unassembled WGS sequence"/>
</dbReference>
<dbReference type="GO" id="GO:0008270">
    <property type="term" value="F:zinc ion binding"/>
    <property type="evidence" value="ECO:0007669"/>
    <property type="project" value="UniProtKB-KW"/>
</dbReference>
<name>A0A139A5S8_GONPJ</name>
<gene>
    <name evidence="6" type="ORF">M427DRAFT_59875</name>
</gene>
<keyword evidence="2 4" id="KW-0863">Zinc-finger</keyword>
<sequence>MPPIVGPHCDCGLPTSHRPCRKTSHGNHGKWFFNCSRFRYGIRKGCRFFQWDNVTPRSDLLPWPDEMERYFNDDWMRTLDEGDKATPGQHYQHTSIPDNDDWYRSRSRSTNCIATPLPHPCTSVRQALLDHSIPSLPSYSHDTASLRHN</sequence>
<feature type="domain" description="GRF-type" evidence="5">
    <location>
        <begin position="9"/>
        <end position="55"/>
    </location>
</feature>
<protein>
    <recommendedName>
        <fullName evidence="5">GRF-type domain-containing protein</fullName>
    </recommendedName>
</protein>
<dbReference type="EMBL" id="KQ965792">
    <property type="protein sequence ID" value="KXS12008.1"/>
    <property type="molecule type" value="Genomic_DNA"/>
</dbReference>
<evidence type="ECO:0000259" key="5">
    <source>
        <dbReference type="PROSITE" id="PS51999"/>
    </source>
</evidence>
<evidence type="ECO:0000256" key="1">
    <source>
        <dbReference type="ARBA" id="ARBA00022723"/>
    </source>
</evidence>
<accession>A0A139A5S8</accession>
<evidence type="ECO:0000256" key="3">
    <source>
        <dbReference type="ARBA" id="ARBA00022833"/>
    </source>
</evidence>
<keyword evidence="7" id="KW-1185">Reference proteome</keyword>
<reference evidence="6 7" key="1">
    <citation type="journal article" date="2015" name="Genome Biol. Evol.">
        <title>Phylogenomic analyses indicate that early fungi evolved digesting cell walls of algal ancestors of land plants.</title>
        <authorList>
            <person name="Chang Y."/>
            <person name="Wang S."/>
            <person name="Sekimoto S."/>
            <person name="Aerts A.L."/>
            <person name="Choi C."/>
            <person name="Clum A."/>
            <person name="LaButti K.M."/>
            <person name="Lindquist E.A."/>
            <person name="Yee Ngan C."/>
            <person name="Ohm R.A."/>
            <person name="Salamov A.A."/>
            <person name="Grigoriev I.V."/>
            <person name="Spatafora J.W."/>
            <person name="Berbee M.L."/>
        </authorList>
    </citation>
    <scope>NUCLEOTIDE SEQUENCE [LARGE SCALE GENOMIC DNA]</scope>
    <source>
        <strain evidence="6 7">JEL478</strain>
    </source>
</reference>
<evidence type="ECO:0000256" key="4">
    <source>
        <dbReference type="PROSITE-ProRule" id="PRU01343"/>
    </source>
</evidence>
<keyword evidence="1" id="KW-0479">Metal-binding</keyword>
<proteinExistence type="predicted"/>
<evidence type="ECO:0000256" key="2">
    <source>
        <dbReference type="ARBA" id="ARBA00022771"/>
    </source>
</evidence>
<evidence type="ECO:0000313" key="7">
    <source>
        <dbReference type="Proteomes" id="UP000070544"/>
    </source>
</evidence>
<dbReference type="PROSITE" id="PS51999">
    <property type="entry name" value="ZF_GRF"/>
    <property type="match status" value="1"/>
</dbReference>
<dbReference type="AlphaFoldDB" id="A0A139A5S8"/>
<organism evidence="6 7">
    <name type="scientific">Gonapodya prolifera (strain JEL478)</name>
    <name type="common">Monoblepharis prolifera</name>
    <dbReference type="NCBI Taxonomy" id="1344416"/>
    <lineage>
        <taxon>Eukaryota</taxon>
        <taxon>Fungi</taxon>
        <taxon>Fungi incertae sedis</taxon>
        <taxon>Chytridiomycota</taxon>
        <taxon>Chytridiomycota incertae sedis</taxon>
        <taxon>Monoblepharidomycetes</taxon>
        <taxon>Monoblepharidales</taxon>
        <taxon>Gonapodyaceae</taxon>
        <taxon>Gonapodya</taxon>
    </lineage>
</organism>
<evidence type="ECO:0000313" key="6">
    <source>
        <dbReference type="EMBL" id="KXS12008.1"/>
    </source>
</evidence>
<keyword evidence="3" id="KW-0862">Zinc</keyword>
<dbReference type="InterPro" id="IPR010666">
    <property type="entry name" value="Znf_GRF"/>
</dbReference>